<evidence type="ECO:0000313" key="5">
    <source>
        <dbReference type="EMBL" id="MBG6122831.1"/>
    </source>
</evidence>
<dbReference type="GO" id="GO:0005886">
    <property type="term" value="C:plasma membrane"/>
    <property type="evidence" value="ECO:0007669"/>
    <property type="project" value="TreeGrafter"/>
</dbReference>
<feature type="domain" description="Phospholipid/glycerol acyltransferase" evidence="4">
    <location>
        <begin position="69"/>
        <end position="184"/>
    </location>
</feature>
<reference evidence="5" key="1">
    <citation type="submission" date="2020-11" db="EMBL/GenBank/DDBJ databases">
        <title>Sequencing the genomes of 1000 actinobacteria strains.</title>
        <authorList>
            <person name="Klenk H.-P."/>
        </authorList>
    </citation>
    <scope>NUCLEOTIDE SEQUENCE</scope>
    <source>
        <strain evidence="5">DSM 45632</strain>
    </source>
</reference>
<dbReference type="GO" id="GO:0003841">
    <property type="term" value="F:1-acylglycerol-3-phosphate O-acyltransferase activity"/>
    <property type="evidence" value="ECO:0007669"/>
    <property type="project" value="TreeGrafter"/>
</dbReference>
<name>A0A931E484_9CORY</name>
<dbReference type="AlphaFoldDB" id="A0A931E484"/>
<dbReference type="GO" id="GO:0006654">
    <property type="term" value="P:phosphatidic acid biosynthetic process"/>
    <property type="evidence" value="ECO:0007669"/>
    <property type="project" value="TreeGrafter"/>
</dbReference>
<protein>
    <submittedName>
        <fullName evidence="5">1-acyl-sn-glycerol-3-phosphate acyltransferase</fullName>
    </submittedName>
</protein>
<evidence type="ECO:0000256" key="3">
    <source>
        <dbReference type="SAM" id="MobiDB-lite"/>
    </source>
</evidence>
<dbReference type="Pfam" id="PF01553">
    <property type="entry name" value="Acyltransferase"/>
    <property type="match status" value="1"/>
</dbReference>
<gene>
    <name evidence="5" type="ORF">IW254_001800</name>
</gene>
<keyword evidence="1" id="KW-0808">Transferase</keyword>
<dbReference type="EMBL" id="JADOUE010000001">
    <property type="protein sequence ID" value="MBG6122831.1"/>
    <property type="molecule type" value="Genomic_DNA"/>
</dbReference>
<dbReference type="CDD" id="cd07989">
    <property type="entry name" value="LPLAT_AGPAT-like"/>
    <property type="match status" value="1"/>
</dbReference>
<proteinExistence type="predicted"/>
<feature type="compositionally biased region" description="Basic and acidic residues" evidence="3">
    <location>
        <begin position="265"/>
        <end position="285"/>
    </location>
</feature>
<dbReference type="PANTHER" id="PTHR10434">
    <property type="entry name" value="1-ACYL-SN-GLYCEROL-3-PHOSPHATE ACYLTRANSFERASE"/>
    <property type="match status" value="1"/>
</dbReference>
<dbReference type="SUPFAM" id="SSF69593">
    <property type="entry name" value="Glycerol-3-phosphate (1)-acyltransferase"/>
    <property type="match status" value="1"/>
</dbReference>
<dbReference type="PANTHER" id="PTHR10434:SF55">
    <property type="entry name" value="POSSIBLE ACYLTRANSFERASE"/>
    <property type="match status" value="1"/>
</dbReference>
<dbReference type="InterPro" id="IPR002123">
    <property type="entry name" value="Plipid/glycerol_acylTrfase"/>
</dbReference>
<keyword evidence="2 5" id="KW-0012">Acyltransferase</keyword>
<keyword evidence="6" id="KW-1185">Reference proteome</keyword>
<organism evidence="5 6">
    <name type="scientific">Corynebacterium aquatimens</name>
    <dbReference type="NCBI Taxonomy" id="1190508"/>
    <lineage>
        <taxon>Bacteria</taxon>
        <taxon>Bacillati</taxon>
        <taxon>Actinomycetota</taxon>
        <taxon>Actinomycetes</taxon>
        <taxon>Mycobacteriales</taxon>
        <taxon>Corynebacteriaceae</taxon>
        <taxon>Corynebacterium</taxon>
    </lineage>
</organism>
<dbReference type="RefSeq" id="WP_196825156.1">
    <property type="nucleotide sequence ID" value="NZ_CP046980.1"/>
</dbReference>
<evidence type="ECO:0000256" key="2">
    <source>
        <dbReference type="ARBA" id="ARBA00023315"/>
    </source>
</evidence>
<evidence type="ECO:0000259" key="4">
    <source>
        <dbReference type="SMART" id="SM00563"/>
    </source>
</evidence>
<dbReference type="SMART" id="SM00563">
    <property type="entry name" value="PlsC"/>
    <property type="match status" value="1"/>
</dbReference>
<accession>A0A931E484</accession>
<evidence type="ECO:0000313" key="6">
    <source>
        <dbReference type="Proteomes" id="UP000658613"/>
    </source>
</evidence>
<comment type="caution">
    <text evidence="5">The sequence shown here is derived from an EMBL/GenBank/DDBJ whole genome shotgun (WGS) entry which is preliminary data.</text>
</comment>
<dbReference type="Proteomes" id="UP000658613">
    <property type="component" value="Unassembled WGS sequence"/>
</dbReference>
<sequence length="285" mass="31726">MSVPAGYRVDSHVFLVPETDEVVPTQPGWTWRNEWTHHLVKDIMVPVMSLQGVKYYIHGSEHIPTSGGVLMAANHTGYYDFVAGALPGLVRGRRPVRYMAKKELWDDPFTRWISNGGKQIPVDRSRGAASIDAAVESLKNGEYVGIFPDGTLSRSFELSDWKSGAARIAQKADVPLVPCAIWGSQRIWTKGRKKELGRTGYPIIVNVGPPVPTDGTPEEATARLVDAVQQLLDEARQMYSDKFGPFEPGLDWMPASMGGSAPTPEEARELNRREKEERERKKAQK</sequence>
<feature type="region of interest" description="Disordered" evidence="3">
    <location>
        <begin position="249"/>
        <end position="285"/>
    </location>
</feature>
<evidence type="ECO:0000256" key="1">
    <source>
        <dbReference type="ARBA" id="ARBA00022679"/>
    </source>
</evidence>